<feature type="domain" description="Thioredoxin" evidence="3">
    <location>
        <begin position="1"/>
        <end position="106"/>
    </location>
</feature>
<gene>
    <name evidence="4" type="ORF">BLNAU_17855</name>
</gene>
<dbReference type="PROSITE" id="PS00194">
    <property type="entry name" value="THIOREDOXIN_1"/>
    <property type="match status" value="1"/>
</dbReference>
<dbReference type="PRINTS" id="PR00421">
    <property type="entry name" value="THIOREDOXIN"/>
</dbReference>
<reference evidence="4 5" key="1">
    <citation type="journal article" date="2022" name="bioRxiv">
        <title>Genomics of Preaxostyla Flagellates Illuminates Evolutionary Transitions and the Path Towards Mitochondrial Loss.</title>
        <authorList>
            <person name="Novak L.V.F."/>
            <person name="Treitli S.C."/>
            <person name="Pyrih J."/>
            <person name="Halakuc P."/>
            <person name="Pipaliya S.V."/>
            <person name="Vacek V."/>
            <person name="Brzon O."/>
            <person name="Soukal P."/>
            <person name="Eme L."/>
            <person name="Dacks J.B."/>
            <person name="Karnkowska A."/>
            <person name="Elias M."/>
            <person name="Hampl V."/>
        </authorList>
    </citation>
    <scope>NUCLEOTIDE SEQUENCE [LARGE SCALE GENOMIC DNA]</scope>
    <source>
        <strain evidence="4">NAU3</strain>
        <tissue evidence="4">Gut</tissue>
    </source>
</reference>
<comment type="similarity">
    <text evidence="2">Belongs to the thioredoxin family.</text>
</comment>
<dbReference type="InterPro" id="IPR005746">
    <property type="entry name" value="Thioredoxin"/>
</dbReference>
<dbReference type="Proteomes" id="UP001281761">
    <property type="component" value="Unassembled WGS sequence"/>
</dbReference>
<protein>
    <recommendedName>
        <fullName evidence="2">Thioredoxin</fullName>
    </recommendedName>
</protein>
<dbReference type="PIRSF" id="PIRSF000077">
    <property type="entry name" value="Thioredoxin"/>
    <property type="match status" value="1"/>
</dbReference>
<proteinExistence type="inferred from homology"/>
<dbReference type="InterPro" id="IPR017937">
    <property type="entry name" value="Thioredoxin_CS"/>
</dbReference>
<dbReference type="InterPro" id="IPR036249">
    <property type="entry name" value="Thioredoxin-like_sf"/>
</dbReference>
<evidence type="ECO:0000259" key="3">
    <source>
        <dbReference type="PROSITE" id="PS51352"/>
    </source>
</evidence>
<organism evidence="4 5">
    <name type="scientific">Blattamonas nauphoetae</name>
    <dbReference type="NCBI Taxonomy" id="2049346"/>
    <lineage>
        <taxon>Eukaryota</taxon>
        <taxon>Metamonada</taxon>
        <taxon>Preaxostyla</taxon>
        <taxon>Oxymonadida</taxon>
        <taxon>Blattamonas</taxon>
    </lineage>
</organism>
<comment type="caution">
    <text evidence="4">The sequence shown here is derived from an EMBL/GenBank/DDBJ whole genome shotgun (WGS) entry which is preliminary data.</text>
</comment>
<dbReference type="Gene3D" id="3.40.30.10">
    <property type="entry name" value="Glutaredoxin"/>
    <property type="match status" value="1"/>
</dbReference>
<dbReference type="InterPro" id="IPR013766">
    <property type="entry name" value="Thioredoxin_domain"/>
</dbReference>
<dbReference type="PANTHER" id="PTHR46115">
    <property type="entry name" value="THIOREDOXIN-LIKE PROTEIN 1"/>
    <property type="match status" value="1"/>
</dbReference>
<keyword evidence="5" id="KW-1185">Reference proteome</keyword>
<dbReference type="EMBL" id="JARBJD010000207">
    <property type="protein sequence ID" value="KAK2947221.1"/>
    <property type="molecule type" value="Genomic_DNA"/>
</dbReference>
<dbReference type="Pfam" id="PF00085">
    <property type="entry name" value="Thioredoxin"/>
    <property type="match status" value="1"/>
</dbReference>
<accession>A0ABQ9X627</accession>
<name>A0ABQ9X627_9EUKA</name>
<dbReference type="CDD" id="cd02947">
    <property type="entry name" value="TRX_family"/>
    <property type="match status" value="1"/>
</dbReference>
<evidence type="ECO:0000313" key="5">
    <source>
        <dbReference type="Proteomes" id="UP001281761"/>
    </source>
</evidence>
<sequence>MSVIHIESPEQYKKTMDTDADKLHVVDFSATWCGPCQRIKPVYDALPSKFPNVVFLHCDVDKLRDLDEVDTVQGVPTFRFWKGGKKLAEFSGANESTLLSNIEKHQ</sequence>
<keyword evidence="1" id="KW-1015">Disulfide bond</keyword>
<evidence type="ECO:0000313" key="4">
    <source>
        <dbReference type="EMBL" id="KAK2947221.1"/>
    </source>
</evidence>
<evidence type="ECO:0000256" key="1">
    <source>
        <dbReference type="ARBA" id="ARBA00023157"/>
    </source>
</evidence>
<dbReference type="PROSITE" id="PS51352">
    <property type="entry name" value="THIOREDOXIN_2"/>
    <property type="match status" value="1"/>
</dbReference>
<evidence type="ECO:0000256" key="2">
    <source>
        <dbReference type="PIRNR" id="PIRNR000077"/>
    </source>
</evidence>
<dbReference type="SUPFAM" id="SSF52833">
    <property type="entry name" value="Thioredoxin-like"/>
    <property type="match status" value="1"/>
</dbReference>